<feature type="transmembrane region" description="Helical" evidence="1">
    <location>
        <begin position="102"/>
        <end position="122"/>
    </location>
</feature>
<gene>
    <name evidence="2" type="ORF">S01H1_83893</name>
</gene>
<name>X0YK21_9ZZZZ</name>
<keyword evidence="1" id="KW-0812">Transmembrane</keyword>
<protein>
    <submittedName>
        <fullName evidence="2">Uncharacterized protein</fullName>
    </submittedName>
</protein>
<keyword evidence="1" id="KW-0472">Membrane</keyword>
<proteinExistence type="predicted"/>
<feature type="transmembrane region" description="Helical" evidence="1">
    <location>
        <begin position="55"/>
        <end position="76"/>
    </location>
</feature>
<organism evidence="2">
    <name type="scientific">marine sediment metagenome</name>
    <dbReference type="NCBI Taxonomy" id="412755"/>
    <lineage>
        <taxon>unclassified sequences</taxon>
        <taxon>metagenomes</taxon>
        <taxon>ecological metagenomes</taxon>
    </lineage>
</organism>
<dbReference type="AlphaFoldDB" id="X0YK21"/>
<evidence type="ECO:0000313" key="2">
    <source>
        <dbReference type="EMBL" id="GAG48903.1"/>
    </source>
</evidence>
<sequence>FAIVGRWLGAQAAGERLATSLSIIPGQDLLGNLALIIWAVLLGRLVSRIIKEGKLLLPVAVVASVADIFTVFWGVVKEVGEKAPEVVEAFSAQTPVEPPPEMAAPILTAVGIGDFLFLALFLSVALRYSMNATGALWATFAVMLVAPLAFLL</sequence>
<reference evidence="2" key="1">
    <citation type="journal article" date="2014" name="Front. Microbiol.">
        <title>High frequency of phylogenetically diverse reductive dehalogenase-homologous genes in deep subseafloor sedimentary metagenomes.</title>
        <authorList>
            <person name="Kawai M."/>
            <person name="Futagami T."/>
            <person name="Toyoda A."/>
            <person name="Takaki Y."/>
            <person name="Nishi S."/>
            <person name="Hori S."/>
            <person name="Arai W."/>
            <person name="Tsubouchi T."/>
            <person name="Morono Y."/>
            <person name="Uchiyama I."/>
            <person name="Ito T."/>
            <person name="Fujiyama A."/>
            <person name="Inagaki F."/>
            <person name="Takami H."/>
        </authorList>
    </citation>
    <scope>NUCLEOTIDE SEQUENCE</scope>
    <source>
        <strain evidence="2">Expedition CK06-06</strain>
    </source>
</reference>
<keyword evidence="1" id="KW-1133">Transmembrane helix</keyword>
<feature type="non-terminal residue" evidence="2">
    <location>
        <position position="152"/>
    </location>
</feature>
<comment type="caution">
    <text evidence="2">The sequence shown here is derived from an EMBL/GenBank/DDBJ whole genome shotgun (WGS) entry which is preliminary data.</text>
</comment>
<dbReference type="EMBL" id="BARS01057138">
    <property type="protein sequence ID" value="GAG48903.1"/>
    <property type="molecule type" value="Genomic_DNA"/>
</dbReference>
<evidence type="ECO:0000256" key="1">
    <source>
        <dbReference type="SAM" id="Phobius"/>
    </source>
</evidence>
<feature type="transmembrane region" description="Helical" evidence="1">
    <location>
        <begin position="134"/>
        <end position="151"/>
    </location>
</feature>
<feature type="transmembrane region" description="Helical" evidence="1">
    <location>
        <begin position="29"/>
        <end position="46"/>
    </location>
</feature>
<accession>X0YK21</accession>
<feature type="non-terminal residue" evidence="2">
    <location>
        <position position="1"/>
    </location>
</feature>